<gene>
    <name evidence="4" type="ORF">VitviT2T_015332</name>
</gene>
<proteinExistence type="predicted"/>
<sequence>MDLIEMERREQLIMILYIIVNILNMLTALCTTTRKRYQRRTLMERPANREFLRVENLNRLIYGSDIACMEQLRMNRHTFTMLCSMLCTIGKLKDSKYVDVEEMVALFLHILAHHVKNRVIKFRFLRSEETISRHFNAVLNAVIRLQGVLLKKPEPVSENSTNERWKWFKGHKDANGLRLKPFPHFDDLSLVFGKDRTNGKGAMSAADILEELDQVEASNDIGVDDLEAEVDASHTNTVASTPSRMECSSQSHRKRARNDDTTLINVMTRTCNALESLVGNFNQQTEKENRVVGELETLPNLNRLDILKLSQIIMSDPMKVKLLFNLDEDLKVEWAKQLLQTP</sequence>
<feature type="compositionally biased region" description="Polar residues" evidence="1">
    <location>
        <begin position="234"/>
        <end position="250"/>
    </location>
</feature>
<keyword evidence="2" id="KW-0812">Transmembrane</keyword>
<keyword evidence="2" id="KW-1133">Transmembrane helix</keyword>
<keyword evidence="2" id="KW-0472">Membrane</keyword>
<feature type="transmembrane region" description="Helical" evidence="2">
    <location>
        <begin position="12"/>
        <end position="30"/>
    </location>
</feature>
<evidence type="ECO:0000259" key="3">
    <source>
        <dbReference type="Pfam" id="PF26138"/>
    </source>
</evidence>
<evidence type="ECO:0000256" key="2">
    <source>
        <dbReference type="SAM" id="Phobius"/>
    </source>
</evidence>
<dbReference type="PANTHER" id="PTHR46250:SF15">
    <property type="entry name" value="OS01G0523800 PROTEIN"/>
    <property type="match status" value="1"/>
</dbReference>
<dbReference type="PANTHER" id="PTHR46250">
    <property type="entry name" value="MYB/SANT-LIKE DNA-BINDING DOMAIN PROTEIN-RELATED"/>
    <property type="match status" value="1"/>
</dbReference>
<dbReference type="Proteomes" id="UP001227230">
    <property type="component" value="Chromosome 10"/>
</dbReference>
<dbReference type="EMBL" id="CP126657">
    <property type="protein sequence ID" value="WJZ96671.1"/>
    <property type="molecule type" value="Genomic_DNA"/>
</dbReference>
<name>A0ABY9CQ96_VITVI</name>
<evidence type="ECO:0000313" key="4">
    <source>
        <dbReference type="EMBL" id="WJZ96671.1"/>
    </source>
</evidence>
<feature type="region of interest" description="Disordered" evidence="1">
    <location>
        <begin position="234"/>
        <end position="258"/>
    </location>
</feature>
<evidence type="ECO:0000313" key="5">
    <source>
        <dbReference type="Proteomes" id="UP001227230"/>
    </source>
</evidence>
<accession>A0ABY9CQ96</accession>
<organism evidence="4 5">
    <name type="scientific">Vitis vinifera</name>
    <name type="common">Grape</name>
    <dbReference type="NCBI Taxonomy" id="29760"/>
    <lineage>
        <taxon>Eukaryota</taxon>
        <taxon>Viridiplantae</taxon>
        <taxon>Streptophyta</taxon>
        <taxon>Embryophyta</taxon>
        <taxon>Tracheophyta</taxon>
        <taxon>Spermatophyta</taxon>
        <taxon>Magnoliopsida</taxon>
        <taxon>eudicotyledons</taxon>
        <taxon>Gunneridae</taxon>
        <taxon>Pentapetalae</taxon>
        <taxon>rosids</taxon>
        <taxon>Vitales</taxon>
        <taxon>Vitaceae</taxon>
        <taxon>Viteae</taxon>
        <taxon>Vitis</taxon>
    </lineage>
</organism>
<keyword evidence="5" id="KW-1185">Reference proteome</keyword>
<protein>
    <recommendedName>
        <fullName evidence="3">DUF8040 domain-containing protein</fullName>
    </recommendedName>
</protein>
<evidence type="ECO:0000256" key="1">
    <source>
        <dbReference type="SAM" id="MobiDB-lite"/>
    </source>
</evidence>
<reference evidence="4 5" key="1">
    <citation type="journal article" date="2023" name="Hortic Res">
        <title>The complete reference genome for grapevine (Vitis vinifera L.) genetics and breeding.</title>
        <authorList>
            <person name="Shi X."/>
            <person name="Cao S."/>
            <person name="Wang X."/>
            <person name="Huang S."/>
            <person name="Wang Y."/>
            <person name="Liu Z."/>
            <person name="Liu W."/>
            <person name="Leng X."/>
            <person name="Peng Y."/>
            <person name="Wang N."/>
            <person name="Wang Y."/>
            <person name="Ma Z."/>
            <person name="Xu X."/>
            <person name="Zhang F."/>
            <person name="Xue H."/>
            <person name="Zhong H."/>
            <person name="Wang Y."/>
            <person name="Zhang K."/>
            <person name="Velt A."/>
            <person name="Avia K."/>
            <person name="Holtgrawe D."/>
            <person name="Grimplet J."/>
            <person name="Matus J.T."/>
            <person name="Ware D."/>
            <person name="Wu X."/>
            <person name="Wang H."/>
            <person name="Liu C."/>
            <person name="Fang Y."/>
            <person name="Rustenholz C."/>
            <person name="Cheng Z."/>
            <person name="Xiao H."/>
            <person name="Zhou Y."/>
        </authorList>
    </citation>
    <scope>NUCLEOTIDE SEQUENCE [LARGE SCALE GENOMIC DNA]</scope>
    <source>
        <strain evidence="5">cv. Pinot noir / PN40024</strain>
        <tissue evidence="4">Leaf</tissue>
    </source>
</reference>
<dbReference type="InterPro" id="IPR058353">
    <property type="entry name" value="DUF8040"/>
</dbReference>
<dbReference type="Pfam" id="PF26138">
    <property type="entry name" value="DUF8040"/>
    <property type="match status" value="1"/>
</dbReference>
<feature type="domain" description="DUF8040" evidence="3">
    <location>
        <begin position="57"/>
        <end position="143"/>
    </location>
</feature>